<proteinExistence type="predicted"/>
<dbReference type="Pfam" id="PF20696">
    <property type="entry name" value="UbiD_C"/>
    <property type="match status" value="1"/>
</dbReference>
<dbReference type="Pfam" id="PF01977">
    <property type="entry name" value="UbiD"/>
    <property type="match status" value="1"/>
</dbReference>
<dbReference type="GO" id="GO:0005829">
    <property type="term" value="C:cytosol"/>
    <property type="evidence" value="ECO:0007669"/>
    <property type="project" value="TreeGrafter"/>
</dbReference>
<dbReference type="GO" id="GO:0006744">
    <property type="term" value="P:ubiquinone biosynthetic process"/>
    <property type="evidence" value="ECO:0007669"/>
    <property type="project" value="TreeGrafter"/>
</dbReference>
<reference evidence="4 5" key="1">
    <citation type="submission" date="2019-03" db="EMBL/GenBank/DDBJ databases">
        <title>Genomic Encyclopedia of Type Strains, Phase IV (KMG-IV): sequencing the most valuable type-strain genomes for metagenomic binning, comparative biology and taxonomic classification.</title>
        <authorList>
            <person name="Goeker M."/>
        </authorList>
    </citation>
    <scope>NUCLEOTIDE SEQUENCE [LARGE SCALE GENOMIC DNA]</scope>
    <source>
        <strain evidence="4 5">DSM 24591</strain>
    </source>
</reference>
<feature type="domain" description="3-octaprenyl-4-hydroxybenzoate carboxy-lyase-like N-terminal" evidence="2">
    <location>
        <begin position="18"/>
        <end position="89"/>
    </location>
</feature>
<dbReference type="RefSeq" id="WP_132583341.1">
    <property type="nucleotide sequence ID" value="NZ_SMAJ01000010.1"/>
</dbReference>
<sequence length="485" mass="52759">MTESLNSAAPLTLRHWLRHLADTDRLVVARSGVALKHQLAAVAKRLDASKAVFFPQPGGHAIPIVSGFMARRSWIAEAIGIKESDLLASFRHAAENPLPWREVAAGSAPCQTVVHRDPDMRVVLPIPTHSEHDSGPYITAGLVIARNPVTGIQNVSINRIQVNSKDRMAVLLLPRHLQAFFRMAEEQGLPLPVAIVIGVDPLTLLASQAIAPIDHDELEIAGALHGVPLAVVKCLTNDVRVPANAEIVIEGHLLPAVREPEGPFGEFPKYYSSRENREVIQVDVVTHRSKPIFHTIVPAEMEHLLLGAIPREATLLGHLQRSFPGVLDVHLSVGGVCRYHLFVKFRKQREGEPKNVILCAFGSHYDIKQVTVVDDDVDVHDPAQVEWAVATRFQADRDLVLISGALGSVLDPSTTTGAHTQGEVTSVGRLQGISAKMGLDATRPVKYEGHVFTKVKIPGEDQVDLSAVLADGIDADILDLFAHDI</sequence>
<dbReference type="PANTHER" id="PTHR30108:SF17">
    <property type="entry name" value="FERULIC ACID DECARBOXYLASE 1"/>
    <property type="match status" value="1"/>
</dbReference>
<feature type="domain" description="3-octaprenyl-4-hydroxybenzoate carboxy-lyase-like Rift-related" evidence="1">
    <location>
        <begin position="102"/>
        <end position="299"/>
    </location>
</feature>
<dbReference type="NCBIfam" id="TIGR00148">
    <property type="entry name" value="UbiD family decarboxylase"/>
    <property type="match status" value="1"/>
</dbReference>
<dbReference type="Pfam" id="PF20695">
    <property type="entry name" value="UbiD_N"/>
    <property type="match status" value="1"/>
</dbReference>
<dbReference type="InterPro" id="IPR048304">
    <property type="entry name" value="UbiD_Rift_dom"/>
</dbReference>
<dbReference type="PANTHER" id="PTHR30108">
    <property type="entry name" value="3-OCTAPRENYL-4-HYDROXYBENZOATE CARBOXY-LYASE-RELATED"/>
    <property type="match status" value="1"/>
</dbReference>
<dbReference type="OrthoDB" id="9809841at2"/>
<evidence type="ECO:0000259" key="3">
    <source>
        <dbReference type="Pfam" id="PF20696"/>
    </source>
</evidence>
<evidence type="ECO:0000259" key="2">
    <source>
        <dbReference type="Pfam" id="PF20695"/>
    </source>
</evidence>
<evidence type="ECO:0000313" key="5">
    <source>
        <dbReference type="Proteomes" id="UP000295525"/>
    </source>
</evidence>
<evidence type="ECO:0000259" key="1">
    <source>
        <dbReference type="Pfam" id="PF01977"/>
    </source>
</evidence>
<keyword evidence="5" id="KW-1185">Reference proteome</keyword>
<dbReference type="AlphaFoldDB" id="A0A4R3M2D9"/>
<dbReference type="InterPro" id="IPR049383">
    <property type="entry name" value="UbiD-like_N"/>
</dbReference>
<name>A0A4R3M2D9_9BURK</name>
<comment type="caution">
    <text evidence="4">The sequence shown here is derived from an EMBL/GenBank/DDBJ whole genome shotgun (WGS) entry which is preliminary data.</text>
</comment>
<evidence type="ECO:0000313" key="4">
    <source>
        <dbReference type="EMBL" id="TCT05295.1"/>
    </source>
</evidence>
<dbReference type="InterPro" id="IPR049381">
    <property type="entry name" value="UbiD-like_C"/>
</dbReference>
<dbReference type="GO" id="GO:0008694">
    <property type="term" value="F:4-hydroxy-3-polyprenylbenzoate decarboxylase activity"/>
    <property type="evidence" value="ECO:0007669"/>
    <property type="project" value="TreeGrafter"/>
</dbReference>
<protein>
    <submittedName>
        <fullName evidence="4">2,5-furandicarboxylate decarboxylase 1</fullName>
    </submittedName>
</protein>
<dbReference type="Gene3D" id="3.40.1670.10">
    <property type="entry name" value="UbiD C-terminal domain-like"/>
    <property type="match status" value="1"/>
</dbReference>
<dbReference type="InterPro" id="IPR002830">
    <property type="entry name" value="UbiD"/>
</dbReference>
<dbReference type="SUPFAM" id="SSF50475">
    <property type="entry name" value="FMN-binding split barrel"/>
    <property type="match status" value="1"/>
</dbReference>
<dbReference type="SUPFAM" id="SSF143968">
    <property type="entry name" value="UbiD C-terminal domain-like"/>
    <property type="match status" value="1"/>
</dbReference>
<feature type="domain" description="3-octaprenyl-4-hydroxybenzoate carboxy-lyase-like C-terminal" evidence="3">
    <location>
        <begin position="306"/>
        <end position="441"/>
    </location>
</feature>
<dbReference type="EMBL" id="SMAJ01000010">
    <property type="protein sequence ID" value="TCT05295.1"/>
    <property type="molecule type" value="Genomic_DNA"/>
</dbReference>
<organism evidence="4 5">
    <name type="scientific">Paralcaligenes ureilyticus</name>
    <dbReference type="NCBI Taxonomy" id="627131"/>
    <lineage>
        <taxon>Bacteria</taxon>
        <taxon>Pseudomonadati</taxon>
        <taxon>Pseudomonadota</taxon>
        <taxon>Betaproteobacteria</taxon>
        <taxon>Burkholderiales</taxon>
        <taxon>Alcaligenaceae</taxon>
        <taxon>Paralcaligenes</taxon>
    </lineage>
</organism>
<dbReference type="Proteomes" id="UP000295525">
    <property type="component" value="Unassembled WGS sequence"/>
</dbReference>
<gene>
    <name evidence="4" type="ORF">EDC26_11035</name>
</gene>
<accession>A0A4R3M2D9</accession>